<organism evidence="2 3">
    <name type="scientific">Fibrella aestuarina BUZ 2</name>
    <dbReference type="NCBI Taxonomy" id="1166018"/>
    <lineage>
        <taxon>Bacteria</taxon>
        <taxon>Pseudomonadati</taxon>
        <taxon>Bacteroidota</taxon>
        <taxon>Cytophagia</taxon>
        <taxon>Cytophagales</taxon>
        <taxon>Spirosomataceae</taxon>
        <taxon>Fibrella</taxon>
    </lineage>
</organism>
<dbReference type="OrthoDB" id="1409070at2"/>
<feature type="compositionally biased region" description="Low complexity" evidence="1">
    <location>
        <begin position="202"/>
        <end position="220"/>
    </location>
</feature>
<feature type="region of interest" description="Disordered" evidence="1">
    <location>
        <begin position="202"/>
        <end position="230"/>
    </location>
</feature>
<dbReference type="Proteomes" id="UP000011058">
    <property type="component" value="Chromosome"/>
</dbReference>
<accession>I0KBA7</accession>
<dbReference type="KEGG" id="fae:FAES_3402"/>
<name>I0KBA7_9BACT</name>
<evidence type="ECO:0000313" key="3">
    <source>
        <dbReference type="Proteomes" id="UP000011058"/>
    </source>
</evidence>
<dbReference type="HOGENOM" id="CLU_917498_0_0_10"/>
<proteinExistence type="predicted"/>
<sequence>MSNHYLRVGFILLILPISIALRTGDVLTDVGVTMADVRTGTLHCLRHEGLLSFTPSSAIRAAAARIPPGSRAATVQLLGKVVRSYVESDAFRHDYQQSLQGPSPDGDSREAQQADADETLNAELLAIQQAYTHLDPAVLYSGITTQLPQMEAELATLQGDDRRLMQQHITETSRMLSDYAGKPAEFKKQYLAYQLQQLRQSARPSANDAATGRAKAASSAARRRIPKAQPDVRPVLRKQLTAFVALCNDVDFRAKLVADGARQEFANPAYRAKSATWKLLFRMGKEPVMAARAFAQAWLADLH</sequence>
<dbReference type="eggNOG" id="ENOG5030JP9">
    <property type="taxonomic scope" value="Bacteria"/>
</dbReference>
<dbReference type="PATRIC" id="fig|1166018.3.peg.5178"/>
<dbReference type="AlphaFoldDB" id="I0KBA7"/>
<dbReference type="RefSeq" id="WP_015332509.1">
    <property type="nucleotide sequence ID" value="NC_020054.1"/>
</dbReference>
<evidence type="ECO:0000256" key="1">
    <source>
        <dbReference type="SAM" id="MobiDB-lite"/>
    </source>
</evidence>
<feature type="region of interest" description="Disordered" evidence="1">
    <location>
        <begin position="96"/>
        <end position="115"/>
    </location>
</feature>
<gene>
    <name evidence="2" type="ORF">FAES_3402</name>
</gene>
<dbReference type="EMBL" id="HE796683">
    <property type="protein sequence ID" value="CCH01410.1"/>
    <property type="molecule type" value="Genomic_DNA"/>
</dbReference>
<keyword evidence="3" id="KW-1185">Reference proteome</keyword>
<protein>
    <submittedName>
        <fullName evidence="2">Uncharacterized protein</fullName>
    </submittedName>
</protein>
<reference evidence="2 3" key="1">
    <citation type="journal article" date="2012" name="J. Bacteriol.">
        <title>Genome Sequence of Fibrella aestuarina BUZ 2T, a Filamentous Marine Bacterium.</title>
        <authorList>
            <person name="Filippini M."/>
            <person name="Qi W."/>
            <person name="Blom J."/>
            <person name="Goesmann A."/>
            <person name="Smits T.H."/>
            <person name="Bagheri H.C."/>
        </authorList>
    </citation>
    <scope>NUCLEOTIDE SEQUENCE [LARGE SCALE GENOMIC DNA]</scope>
    <source>
        <strain evidence="3">BUZ 2T</strain>
    </source>
</reference>
<evidence type="ECO:0000313" key="2">
    <source>
        <dbReference type="EMBL" id="CCH01410.1"/>
    </source>
</evidence>